<name>A0A8S3B367_9BILA</name>
<reference evidence="2" key="1">
    <citation type="submission" date="2021-02" db="EMBL/GenBank/DDBJ databases">
        <authorList>
            <person name="Nowell W R."/>
        </authorList>
    </citation>
    <scope>NUCLEOTIDE SEQUENCE</scope>
</reference>
<organism evidence="2 3">
    <name type="scientific">Rotaria magnacalcarata</name>
    <dbReference type="NCBI Taxonomy" id="392030"/>
    <lineage>
        <taxon>Eukaryota</taxon>
        <taxon>Metazoa</taxon>
        <taxon>Spiralia</taxon>
        <taxon>Gnathifera</taxon>
        <taxon>Rotifera</taxon>
        <taxon>Eurotatoria</taxon>
        <taxon>Bdelloidea</taxon>
        <taxon>Philodinida</taxon>
        <taxon>Philodinidae</taxon>
        <taxon>Rotaria</taxon>
    </lineage>
</organism>
<dbReference type="InterPro" id="IPR040091">
    <property type="entry name" value="LRRC56"/>
</dbReference>
<dbReference type="EMBL" id="CAJOBH010133101">
    <property type="protein sequence ID" value="CAF4768008.1"/>
    <property type="molecule type" value="Genomic_DNA"/>
</dbReference>
<evidence type="ECO:0000313" key="3">
    <source>
        <dbReference type="Proteomes" id="UP000681967"/>
    </source>
</evidence>
<feature type="non-terminal residue" evidence="2">
    <location>
        <position position="1"/>
    </location>
</feature>
<dbReference type="InterPro" id="IPR032675">
    <property type="entry name" value="LRR_dom_sf"/>
</dbReference>
<protein>
    <recommendedName>
        <fullName evidence="4">Leucine-rich repeat-containing protein 56</fullName>
    </recommendedName>
</protein>
<dbReference type="AlphaFoldDB" id="A0A8S3B367"/>
<dbReference type="SUPFAM" id="SSF52058">
    <property type="entry name" value="L domain-like"/>
    <property type="match status" value="1"/>
</dbReference>
<comment type="caution">
    <text evidence="2">The sequence shown here is derived from an EMBL/GenBank/DDBJ whole genome shotgun (WGS) entry which is preliminary data.</text>
</comment>
<dbReference type="PANTHER" id="PTHR22708">
    <property type="entry name" value="LEUCINE-RICH REPEAT-CONTAINING PROTEIN 56"/>
    <property type="match status" value="1"/>
</dbReference>
<dbReference type="PANTHER" id="PTHR22708:SF0">
    <property type="entry name" value="LEUCINE-RICH REPEAT-CONTAINING PROTEIN 56"/>
    <property type="match status" value="1"/>
</dbReference>
<dbReference type="EMBL" id="CAJOBJ010136973">
    <property type="protein sequence ID" value="CAF4746269.1"/>
    <property type="molecule type" value="Genomic_DNA"/>
</dbReference>
<evidence type="ECO:0000313" key="2">
    <source>
        <dbReference type="EMBL" id="CAF4768008.1"/>
    </source>
</evidence>
<dbReference type="Proteomes" id="UP000681967">
    <property type="component" value="Unassembled WGS sequence"/>
</dbReference>
<evidence type="ECO:0000313" key="1">
    <source>
        <dbReference type="EMBL" id="CAF4746269.1"/>
    </source>
</evidence>
<evidence type="ECO:0008006" key="4">
    <source>
        <dbReference type="Google" id="ProtNLM"/>
    </source>
</evidence>
<accession>A0A8S3B367</accession>
<dbReference type="Proteomes" id="UP000681720">
    <property type="component" value="Unassembled WGS sequence"/>
</dbReference>
<gene>
    <name evidence="2" type="ORF">BYL167_LOCUS46794</name>
    <name evidence="1" type="ORF">GIL414_LOCUS44948</name>
</gene>
<dbReference type="InterPro" id="IPR001611">
    <property type="entry name" value="Leu-rich_rpt"/>
</dbReference>
<dbReference type="PROSITE" id="PS51450">
    <property type="entry name" value="LRR"/>
    <property type="match status" value="1"/>
</dbReference>
<dbReference type="Gene3D" id="3.80.10.10">
    <property type="entry name" value="Ribonuclease Inhibitor"/>
    <property type="match status" value="1"/>
</dbReference>
<sequence length="260" mass="29503">MAELNEVMLRTSSMPIDIERPAPSRKQPLRRGIHITEHKDFRVNPEPLVLQEADFLLEEFLSPTKLRALTGTDDLANIRELEMIVDTSDTSLGNFGIYLQKLVELKLSNSVIPRVRDLGTSLSHVRILWMARCCLNDLDGITSLQSLEELYVAYNEISDLSALSMLEHLRLLDLESNLVDDLRQVEFLALCPSLDSLTLEGNPINNQADYRVEIIQRLPRLQTLDDVPTNRINKISSSMPGESTMLFQQDWSLIEECIAA</sequence>
<proteinExistence type="predicted"/>
<dbReference type="Pfam" id="PF14580">
    <property type="entry name" value="LRR_9"/>
    <property type="match status" value="1"/>
</dbReference>